<feature type="region of interest" description="Disordered" evidence="8">
    <location>
        <begin position="863"/>
        <end position="910"/>
    </location>
</feature>
<organism evidence="10 11">
    <name type="scientific">Pseudocercospora fuligena</name>
    <dbReference type="NCBI Taxonomy" id="685502"/>
    <lineage>
        <taxon>Eukaryota</taxon>
        <taxon>Fungi</taxon>
        <taxon>Dikarya</taxon>
        <taxon>Ascomycota</taxon>
        <taxon>Pezizomycotina</taxon>
        <taxon>Dothideomycetes</taxon>
        <taxon>Dothideomycetidae</taxon>
        <taxon>Mycosphaerellales</taxon>
        <taxon>Mycosphaerellaceae</taxon>
        <taxon>Pseudocercospora</taxon>
    </lineage>
</organism>
<proteinExistence type="inferred from homology"/>
<sequence>MPRKRRDITPSTVEEEPCFALPDHDHELDHAQDDAWTRLQERRHQLSLTKKKSWFSSVKDTVARSATLARTTVDQWRIDAGGGKSYLSDADEYEDRVRDAGDGTASSRKSSSAGGSATPLRQTRAERDTPATPKTAAESLRAQLFQSTAKTGKTDRKKRGALAKIVTSAPTGPEAFDHDPLEGVETTKTPVATIKGHGRKSSVARSLAGSFRTLGRRGTQSTKCGSPVKGSLEDNLSPTTKQAASIPLPSSPVKIPAPNLNRLELGSSGLMSTSFIHSPELERRSELLALTDPSWKHTQRVPTYYTKLPGEGPDDRPLLSASSSRDASLSSCELLELPTDDFGFSMPDEPATPATVLPGNSVRARFDGANDETAVFERSVESKNSASKQKDKKLKKMGSIDALAEQCARAIGSPEGTSPAKGDKVKDMSRQTTASVCPSDIPPLTRQMNQRIVELQSPSNGHRDPVSGPWQSEDPFAPANTVRGVSTGRMPSSERTVELPLRPKIRVQSVNGSRPRTIDISPDRTSEEDNIPLALLAQQKTKSRIVSEAPTNLCINIPYDEYERELRRKPSVADSLQQLQDKTNDIDQHYAERKSRDSKPYCEESGENAETTKSEQAEPRAHEQTGDSPVATSIYQFISSHASSPHRNRPGTTHSPDMGKAFWKEVIGASPQKSKEERKKTVQQWVQTQQTDAGTPGMQHSPRHSDEYPDVVSISIDEDRTTPPLSPQDSTPNVTPSMGDRLDFDARGSDRNMRYNALKMATHESPPRQEDWTNQGEIPSSLRPVLQLITDDEGEGSEHGAEGFEDGRAAPSPSLASSYRKKVAHEFRYSKELSSDSIEADLQEALEDNYAFQLAMSGVDLSDSPGQACAAGPTSSPFGPFQENVDPAEPESLPSPTARSDSDAGSVSSKDSKVYTFGAKSVEEPDPVAITSDEVVAPMSTADSVDSLDDALEMYISYNASQQAVDTASTFHQRRANGRSIGIKANIVAKDAIGTGSAAASRMLSPYNSPFDSTVVKLLKERNAVLQTHQNMDEFGMGSHSQYSHDGPVKSTYSRGGIPLSPGGSSGGSAVAVAAGECVAALGTDTGGSVRLPAAYTGILGFKPSYGRISRWGVIQYANSLDTVGILGKEVDTVRSVFEVLDKCDGRDPTSMSESLRQRISSNTTKHDPEKLRIGIPLEYNIAELSPIVRETWMAVMYALEDLGPTFHPISLPSTRSALSAYYVLAPAEASSNLAKYDGIRYGYRTAHPDASPNADPPLPLYAETRGTGFGEEVQRRILLGAYTLSSEAMDNYFIQAQKVRRIVQDDFNGVFAASNPLLDANETRGEVDIILAPTAPTLPPTIEDLKLQSPVESYMNDVFTVPASLVGLPAMTVPAPLPPNLIEMMDETDVKTAGMQVIGQFGDDQLVLDAGEMLQEALKLASRHHPLWWKGVDPGR</sequence>
<dbReference type="GO" id="GO:0005524">
    <property type="term" value="F:ATP binding"/>
    <property type="evidence" value="ECO:0007669"/>
    <property type="project" value="UniProtKB-KW"/>
</dbReference>
<dbReference type="PANTHER" id="PTHR11895:SF7">
    <property type="entry name" value="GLUTAMYL-TRNA(GLN) AMIDOTRANSFERASE SUBUNIT A, MITOCHONDRIAL"/>
    <property type="match status" value="1"/>
</dbReference>
<evidence type="ECO:0000256" key="1">
    <source>
        <dbReference type="ARBA" id="ARBA00008069"/>
    </source>
</evidence>
<feature type="region of interest" description="Disordered" evidence="8">
    <location>
        <begin position="97"/>
        <end position="136"/>
    </location>
</feature>
<feature type="compositionally biased region" description="Polar residues" evidence="8">
    <location>
        <begin position="234"/>
        <end position="243"/>
    </location>
</feature>
<comment type="caution">
    <text evidence="10">The sequence shown here is derived from an EMBL/GenBank/DDBJ whole genome shotgun (WGS) entry which is preliminary data.</text>
</comment>
<reference evidence="10" key="1">
    <citation type="submission" date="2020-04" db="EMBL/GenBank/DDBJ databases">
        <title>Draft genome resource of the tomato pathogen Pseudocercospora fuligena.</title>
        <authorList>
            <person name="Zaccaron A."/>
        </authorList>
    </citation>
    <scope>NUCLEOTIDE SEQUENCE</scope>
    <source>
        <strain evidence="10">PF001</strain>
    </source>
</reference>
<dbReference type="GO" id="GO:0030956">
    <property type="term" value="C:glutamyl-tRNA(Gln) amidotransferase complex"/>
    <property type="evidence" value="ECO:0007669"/>
    <property type="project" value="UniProtKB-UniRule"/>
</dbReference>
<feature type="active site" description="Charge relay system" evidence="7">
    <location>
        <position position="984"/>
    </location>
</feature>
<protein>
    <recommendedName>
        <fullName evidence="7">Glutamyl-tRNA(Gln) amidotransferase subunit A, mitochondrial</fullName>
        <shortName evidence="7">Glu-AdT subunit A</shortName>
        <ecNumber evidence="7">6.3.5.7</ecNumber>
    </recommendedName>
</protein>
<comment type="subunit">
    <text evidence="7">Subunit of the heterotrimeric GatCAB amidotransferase (AdT) complex, composed of A, B and C subunits.</text>
</comment>
<feature type="compositionally biased region" description="Basic and acidic residues" evidence="8">
    <location>
        <begin position="796"/>
        <end position="808"/>
    </location>
</feature>
<evidence type="ECO:0000256" key="5">
    <source>
        <dbReference type="ARBA" id="ARBA00022917"/>
    </source>
</evidence>
<dbReference type="OrthoDB" id="421993at2759"/>
<feature type="compositionally biased region" description="Polar residues" evidence="8">
    <location>
        <begin position="894"/>
        <end position="909"/>
    </location>
</feature>
<feature type="compositionally biased region" description="Low complexity" evidence="8">
    <location>
        <begin position="103"/>
        <end position="117"/>
    </location>
</feature>
<dbReference type="GO" id="GO:0032543">
    <property type="term" value="P:mitochondrial translation"/>
    <property type="evidence" value="ECO:0007669"/>
    <property type="project" value="UniProtKB-UniRule"/>
</dbReference>
<dbReference type="GO" id="GO:0050567">
    <property type="term" value="F:glutaminyl-tRNA synthase (glutamine-hydrolyzing) activity"/>
    <property type="evidence" value="ECO:0007669"/>
    <property type="project" value="UniProtKB-UniRule"/>
</dbReference>
<feature type="region of interest" description="Disordered" evidence="8">
    <location>
        <begin position="571"/>
        <end position="628"/>
    </location>
</feature>
<dbReference type="EMBL" id="JABCIY010000151">
    <property type="protein sequence ID" value="KAF7192021.1"/>
    <property type="molecule type" value="Genomic_DNA"/>
</dbReference>
<evidence type="ECO:0000256" key="6">
    <source>
        <dbReference type="ARBA" id="ARBA00047407"/>
    </source>
</evidence>
<evidence type="ECO:0000256" key="4">
    <source>
        <dbReference type="ARBA" id="ARBA00022840"/>
    </source>
</evidence>
<feature type="compositionally biased region" description="Basic and acidic residues" evidence="8">
    <location>
        <begin position="610"/>
        <end position="625"/>
    </location>
</feature>
<feature type="active site" description="Charge relay system" evidence="7">
    <location>
        <position position="1065"/>
    </location>
</feature>
<comment type="catalytic activity">
    <reaction evidence="6 7">
        <text>L-glutamyl-tRNA(Gln) + L-glutamine + ATP + H2O = L-glutaminyl-tRNA(Gln) + L-glutamate + ADP + phosphate + H(+)</text>
        <dbReference type="Rhea" id="RHEA:17521"/>
        <dbReference type="Rhea" id="RHEA-COMP:9681"/>
        <dbReference type="Rhea" id="RHEA-COMP:9684"/>
        <dbReference type="ChEBI" id="CHEBI:15377"/>
        <dbReference type="ChEBI" id="CHEBI:15378"/>
        <dbReference type="ChEBI" id="CHEBI:29985"/>
        <dbReference type="ChEBI" id="CHEBI:30616"/>
        <dbReference type="ChEBI" id="CHEBI:43474"/>
        <dbReference type="ChEBI" id="CHEBI:58359"/>
        <dbReference type="ChEBI" id="CHEBI:78520"/>
        <dbReference type="ChEBI" id="CHEBI:78521"/>
        <dbReference type="ChEBI" id="CHEBI:456216"/>
        <dbReference type="EC" id="6.3.5.7"/>
    </reaction>
</comment>
<dbReference type="InterPro" id="IPR000120">
    <property type="entry name" value="Amidase"/>
</dbReference>
<comment type="function">
    <text evidence="7">Allows the formation of correctly charged Gln-tRNA(Gln) through the transamidation of misacylated Glu-tRNA(Gln) in the mitochondria. The reaction takes place in the presence of glutamine and ATP through an activated gamma-phospho-Glu-tRNA(Gln).</text>
</comment>
<dbReference type="InterPro" id="IPR020556">
    <property type="entry name" value="Amidase_CS"/>
</dbReference>
<dbReference type="InterPro" id="IPR004412">
    <property type="entry name" value="GatA"/>
</dbReference>
<feature type="region of interest" description="Disordered" evidence="8">
    <location>
        <begin position="411"/>
        <end position="443"/>
    </location>
</feature>
<feature type="active site" description="Acyl-ester intermediate" evidence="7">
    <location>
        <position position="1089"/>
    </location>
</feature>
<dbReference type="Pfam" id="PF01425">
    <property type="entry name" value="Amidase"/>
    <property type="match status" value="1"/>
</dbReference>
<comment type="subcellular location">
    <subcellularLocation>
        <location evidence="7">Mitochondrion</location>
    </subcellularLocation>
</comment>
<dbReference type="Gene3D" id="3.90.1300.10">
    <property type="entry name" value="Amidase signature (AS) domain"/>
    <property type="match status" value="1"/>
</dbReference>
<dbReference type="Proteomes" id="UP000660729">
    <property type="component" value="Unassembled WGS sequence"/>
</dbReference>
<evidence type="ECO:0000256" key="2">
    <source>
        <dbReference type="ARBA" id="ARBA00022598"/>
    </source>
</evidence>
<keyword evidence="7" id="KW-0496">Mitochondrion</keyword>
<dbReference type="InterPro" id="IPR036928">
    <property type="entry name" value="AS_sf"/>
</dbReference>
<keyword evidence="10" id="KW-0808">Transferase</keyword>
<dbReference type="GO" id="GO:0016740">
    <property type="term" value="F:transferase activity"/>
    <property type="evidence" value="ECO:0007669"/>
    <property type="project" value="UniProtKB-KW"/>
</dbReference>
<dbReference type="PROSITE" id="PS00571">
    <property type="entry name" value="AMIDASES"/>
    <property type="match status" value="1"/>
</dbReference>
<evidence type="ECO:0000313" key="10">
    <source>
        <dbReference type="EMBL" id="KAF7192021.1"/>
    </source>
</evidence>
<feature type="compositionally biased region" description="Polar residues" evidence="8">
    <location>
        <begin position="727"/>
        <end position="736"/>
    </location>
</feature>
<feature type="region of interest" description="Disordered" evidence="8">
    <location>
        <begin position="793"/>
        <end position="817"/>
    </location>
</feature>
<name>A0A8H6RL27_9PEZI</name>
<evidence type="ECO:0000256" key="7">
    <source>
        <dbReference type="HAMAP-Rule" id="MF_03150"/>
    </source>
</evidence>
<gene>
    <name evidence="10" type="ORF">HII31_06666</name>
</gene>
<feature type="region of interest" description="Disordered" evidence="8">
    <location>
        <begin position="195"/>
        <end position="250"/>
    </location>
</feature>
<dbReference type="SUPFAM" id="SSF75304">
    <property type="entry name" value="Amidase signature (AS) enzymes"/>
    <property type="match status" value="1"/>
</dbReference>
<feature type="region of interest" description="Disordered" evidence="8">
    <location>
        <begin position="717"/>
        <end position="742"/>
    </location>
</feature>
<dbReference type="GO" id="GO:0070681">
    <property type="term" value="P:glutaminyl-tRNAGln biosynthesis via transamidation"/>
    <property type="evidence" value="ECO:0007669"/>
    <property type="project" value="UniProtKB-UniRule"/>
</dbReference>
<feature type="compositionally biased region" description="Basic and acidic residues" evidence="8">
    <location>
        <begin position="582"/>
        <end position="602"/>
    </location>
</feature>
<feature type="domain" description="Amidase" evidence="9">
    <location>
        <begin position="962"/>
        <end position="1409"/>
    </location>
</feature>
<dbReference type="PANTHER" id="PTHR11895">
    <property type="entry name" value="TRANSAMIDASE"/>
    <property type="match status" value="1"/>
</dbReference>
<dbReference type="EC" id="6.3.5.7" evidence="7"/>
<keyword evidence="4 7" id="KW-0067">ATP-binding</keyword>
<evidence type="ECO:0000259" key="9">
    <source>
        <dbReference type="Pfam" id="PF01425"/>
    </source>
</evidence>
<feature type="region of interest" description="Disordered" evidence="8">
    <location>
        <begin position="457"/>
        <end position="496"/>
    </location>
</feature>
<keyword evidence="11" id="KW-1185">Reference proteome</keyword>
<evidence type="ECO:0000256" key="8">
    <source>
        <dbReference type="SAM" id="MobiDB-lite"/>
    </source>
</evidence>
<dbReference type="InterPro" id="IPR023631">
    <property type="entry name" value="Amidase_dom"/>
</dbReference>
<dbReference type="GO" id="GO:0005739">
    <property type="term" value="C:mitochondrion"/>
    <property type="evidence" value="ECO:0007669"/>
    <property type="project" value="UniProtKB-SubCell"/>
</dbReference>
<keyword evidence="2 7" id="KW-0436">Ligase</keyword>
<keyword evidence="5 7" id="KW-0648">Protein biosynthesis</keyword>
<evidence type="ECO:0000313" key="11">
    <source>
        <dbReference type="Proteomes" id="UP000660729"/>
    </source>
</evidence>
<accession>A0A8H6RL27</accession>
<keyword evidence="3 7" id="KW-0547">Nucleotide-binding</keyword>
<comment type="similarity">
    <text evidence="1 7">Belongs to the amidase family. GatA subfamily.</text>
</comment>
<dbReference type="HAMAP" id="MF_00120">
    <property type="entry name" value="GatA"/>
    <property type="match status" value="1"/>
</dbReference>
<evidence type="ECO:0000256" key="3">
    <source>
        <dbReference type="ARBA" id="ARBA00022741"/>
    </source>
</evidence>